<accession>A0A7S4FQU6</accession>
<organism evidence="1">
    <name type="scientific">Eutreptiella gymnastica</name>
    <dbReference type="NCBI Taxonomy" id="73025"/>
    <lineage>
        <taxon>Eukaryota</taxon>
        <taxon>Discoba</taxon>
        <taxon>Euglenozoa</taxon>
        <taxon>Euglenida</taxon>
        <taxon>Spirocuta</taxon>
        <taxon>Euglenophyceae</taxon>
        <taxon>Eutreptiales</taxon>
        <taxon>Eutreptiaceae</taxon>
        <taxon>Eutreptiella</taxon>
    </lineage>
</organism>
<proteinExistence type="predicted"/>
<gene>
    <name evidence="1" type="ORF">EGYM00163_LOCUS19470</name>
</gene>
<name>A0A7S4FQU6_9EUGL</name>
<protein>
    <submittedName>
        <fullName evidence="1">Uncharacterized protein</fullName>
    </submittedName>
</protein>
<sequence length="126" mass="13960">MVKALTTTGTSPPVAPTRALLTRTVRRHAHRHYRSAQSMSEDMTCTPGHPNMWQQVAGQSSASLKYHPPAPNHREHLVFMDRQKKVLPSSSKSRATAGNTAGVAVQIVRLLHPETRNQMERSGSAW</sequence>
<evidence type="ECO:0000313" key="1">
    <source>
        <dbReference type="EMBL" id="CAE0808340.1"/>
    </source>
</evidence>
<dbReference type="AlphaFoldDB" id="A0A7S4FQU6"/>
<dbReference type="EMBL" id="HBJA01054875">
    <property type="protein sequence ID" value="CAE0808340.1"/>
    <property type="molecule type" value="Transcribed_RNA"/>
</dbReference>
<reference evidence="1" key="1">
    <citation type="submission" date="2021-01" db="EMBL/GenBank/DDBJ databases">
        <authorList>
            <person name="Corre E."/>
            <person name="Pelletier E."/>
            <person name="Niang G."/>
            <person name="Scheremetjew M."/>
            <person name="Finn R."/>
            <person name="Kale V."/>
            <person name="Holt S."/>
            <person name="Cochrane G."/>
            <person name="Meng A."/>
            <person name="Brown T."/>
            <person name="Cohen L."/>
        </authorList>
    </citation>
    <scope>NUCLEOTIDE SEQUENCE</scope>
    <source>
        <strain evidence="1">CCMP1594</strain>
    </source>
</reference>